<keyword evidence="3" id="KW-1133">Transmembrane helix</keyword>
<name>A0A7S2LV52_9STRA</name>
<evidence type="ECO:0000259" key="4">
    <source>
        <dbReference type="Pfam" id="PF12999"/>
    </source>
</evidence>
<keyword evidence="3" id="KW-0472">Membrane</keyword>
<organism evidence="5">
    <name type="scientific">Leptocylindrus danicus</name>
    <dbReference type="NCBI Taxonomy" id="163516"/>
    <lineage>
        <taxon>Eukaryota</taxon>
        <taxon>Sar</taxon>
        <taxon>Stramenopiles</taxon>
        <taxon>Ochrophyta</taxon>
        <taxon>Bacillariophyta</taxon>
        <taxon>Coscinodiscophyceae</taxon>
        <taxon>Chaetocerotophycidae</taxon>
        <taxon>Leptocylindrales</taxon>
        <taxon>Leptocylindraceae</taxon>
        <taxon>Leptocylindrus</taxon>
    </lineage>
</organism>
<dbReference type="GO" id="GO:0006491">
    <property type="term" value="P:N-glycan processing"/>
    <property type="evidence" value="ECO:0007669"/>
    <property type="project" value="TreeGrafter"/>
</dbReference>
<dbReference type="Pfam" id="PF12999">
    <property type="entry name" value="PRKCSH-like"/>
    <property type="match status" value="1"/>
</dbReference>
<dbReference type="InterPro" id="IPR036055">
    <property type="entry name" value="LDL_receptor-like_sf"/>
</dbReference>
<dbReference type="PANTHER" id="PTHR12630">
    <property type="entry name" value="N-LINKED OLIGOSACCHARIDE PROCESSING"/>
    <property type="match status" value="1"/>
</dbReference>
<keyword evidence="3" id="KW-0812">Transmembrane</keyword>
<feature type="region of interest" description="Disordered" evidence="2">
    <location>
        <begin position="1"/>
        <end position="63"/>
    </location>
</feature>
<feature type="compositionally biased region" description="Low complexity" evidence="2">
    <location>
        <begin position="27"/>
        <end position="37"/>
    </location>
</feature>
<dbReference type="PANTHER" id="PTHR12630:SF1">
    <property type="entry name" value="GLUCOSIDASE 2 SUBUNIT BETA"/>
    <property type="match status" value="1"/>
</dbReference>
<dbReference type="AlphaFoldDB" id="A0A7S2LV52"/>
<evidence type="ECO:0000256" key="3">
    <source>
        <dbReference type="SAM" id="Phobius"/>
    </source>
</evidence>
<sequence length="243" mass="27015">MSLTGMKNSRSLTNRRGGTKKNHYQYNNDNIDGNDNDTSSHSQADLFSSQHSGIRQQPSPSKYRRRYIQGYKHNQANLCISIIFGVVILVSFFELLYLYGTFADVPRYVQNAAAAGNVQSKKKLDKKQHLRAPKRYFPVQITSKVESSGVNDAGGYITINHTCNDGTKITYHGFSDDGTSIGTLIINDGYCDCPDGSDETSTDACSHILVQQYLFRCDQNVKAIFPSRIGDGVQDCIDGTDEE</sequence>
<dbReference type="InterPro" id="IPR039794">
    <property type="entry name" value="Gtb1-like"/>
</dbReference>
<dbReference type="SUPFAM" id="SSF57424">
    <property type="entry name" value="LDL receptor-like module"/>
    <property type="match status" value="1"/>
</dbReference>
<feature type="compositionally biased region" description="Polar residues" evidence="2">
    <location>
        <begin position="1"/>
        <end position="16"/>
    </location>
</feature>
<feature type="domain" description="Glucosidase II beta subunit N-terminal" evidence="4">
    <location>
        <begin position="175"/>
        <end position="243"/>
    </location>
</feature>
<dbReference type="InterPro" id="IPR028146">
    <property type="entry name" value="PRKCSH_N"/>
</dbReference>
<feature type="transmembrane region" description="Helical" evidence="3">
    <location>
        <begin position="76"/>
        <end position="99"/>
    </location>
</feature>
<dbReference type="EMBL" id="HBGY01034436">
    <property type="protein sequence ID" value="CAD9616087.1"/>
    <property type="molecule type" value="Transcribed_RNA"/>
</dbReference>
<evidence type="ECO:0000313" key="5">
    <source>
        <dbReference type="EMBL" id="CAD9616087.1"/>
    </source>
</evidence>
<protein>
    <recommendedName>
        <fullName evidence="4">Glucosidase II beta subunit N-terminal domain-containing protein</fullName>
    </recommendedName>
</protein>
<evidence type="ECO:0000256" key="1">
    <source>
        <dbReference type="ARBA" id="ARBA00023157"/>
    </source>
</evidence>
<accession>A0A7S2LV52</accession>
<proteinExistence type="predicted"/>
<dbReference type="GO" id="GO:0017177">
    <property type="term" value="C:glucosidase II complex"/>
    <property type="evidence" value="ECO:0007669"/>
    <property type="project" value="TreeGrafter"/>
</dbReference>
<evidence type="ECO:0000256" key="2">
    <source>
        <dbReference type="SAM" id="MobiDB-lite"/>
    </source>
</evidence>
<gene>
    <name evidence="5" type="ORF">LDAN0321_LOCUS21653</name>
</gene>
<keyword evidence="1" id="KW-1015">Disulfide bond</keyword>
<reference evidence="5" key="1">
    <citation type="submission" date="2021-01" db="EMBL/GenBank/DDBJ databases">
        <authorList>
            <person name="Corre E."/>
            <person name="Pelletier E."/>
            <person name="Niang G."/>
            <person name="Scheremetjew M."/>
            <person name="Finn R."/>
            <person name="Kale V."/>
            <person name="Holt S."/>
            <person name="Cochrane G."/>
            <person name="Meng A."/>
            <person name="Brown T."/>
            <person name="Cohen L."/>
        </authorList>
    </citation>
    <scope>NUCLEOTIDE SEQUENCE</scope>
    <source>
        <strain evidence="5">B650</strain>
    </source>
</reference>
<feature type="compositionally biased region" description="Polar residues" evidence="2">
    <location>
        <begin position="39"/>
        <end position="60"/>
    </location>
</feature>